<feature type="non-terminal residue" evidence="1">
    <location>
        <position position="35"/>
    </location>
</feature>
<protein>
    <submittedName>
        <fullName evidence="1">Uncharacterized protein</fullName>
    </submittedName>
</protein>
<sequence length="35" mass="3638">MEKLSIIVFSGSFDRVHYALATAAAAAATNTPVTL</sequence>
<proteinExistence type="predicted"/>
<dbReference type="InterPro" id="IPR027396">
    <property type="entry name" value="DsrEFH-like"/>
</dbReference>
<gene>
    <name evidence="1" type="ORF">METZ01_LOCUS278597</name>
</gene>
<dbReference type="Gene3D" id="3.40.1260.10">
    <property type="entry name" value="DsrEFH-like"/>
    <property type="match status" value="1"/>
</dbReference>
<reference evidence="1" key="1">
    <citation type="submission" date="2018-05" db="EMBL/GenBank/DDBJ databases">
        <authorList>
            <person name="Lanie J.A."/>
            <person name="Ng W.-L."/>
            <person name="Kazmierczak K.M."/>
            <person name="Andrzejewski T.M."/>
            <person name="Davidsen T.M."/>
            <person name="Wayne K.J."/>
            <person name="Tettelin H."/>
            <person name="Glass J.I."/>
            <person name="Rusch D."/>
            <person name="Podicherti R."/>
            <person name="Tsui H.-C.T."/>
            <person name="Winkler M.E."/>
        </authorList>
    </citation>
    <scope>NUCLEOTIDE SEQUENCE</scope>
</reference>
<dbReference type="AlphaFoldDB" id="A0A382KQJ4"/>
<dbReference type="EMBL" id="UINC01081664">
    <property type="protein sequence ID" value="SVC25743.1"/>
    <property type="molecule type" value="Genomic_DNA"/>
</dbReference>
<name>A0A382KQJ4_9ZZZZ</name>
<organism evidence="1">
    <name type="scientific">marine metagenome</name>
    <dbReference type="NCBI Taxonomy" id="408172"/>
    <lineage>
        <taxon>unclassified sequences</taxon>
        <taxon>metagenomes</taxon>
        <taxon>ecological metagenomes</taxon>
    </lineage>
</organism>
<accession>A0A382KQJ4</accession>
<evidence type="ECO:0000313" key="1">
    <source>
        <dbReference type="EMBL" id="SVC25743.1"/>
    </source>
</evidence>